<proteinExistence type="predicted"/>
<name>A0A0S7Y1C4_UNCSA</name>
<gene>
    <name evidence="2" type="ORF">AMJ44_06310</name>
</gene>
<protein>
    <submittedName>
        <fullName evidence="2">Uncharacterized protein</fullName>
    </submittedName>
</protein>
<evidence type="ECO:0000313" key="2">
    <source>
        <dbReference type="EMBL" id="KPJ68557.1"/>
    </source>
</evidence>
<keyword evidence="1" id="KW-1133">Transmembrane helix</keyword>
<dbReference type="AlphaFoldDB" id="A0A0S7Y1C4"/>
<reference evidence="2 3" key="1">
    <citation type="journal article" date="2015" name="Microbiome">
        <title>Genomic resolution of linkages in carbon, nitrogen, and sulfur cycling among widespread estuary sediment bacteria.</title>
        <authorList>
            <person name="Baker B.J."/>
            <person name="Lazar C.S."/>
            <person name="Teske A.P."/>
            <person name="Dick G.J."/>
        </authorList>
    </citation>
    <scope>NUCLEOTIDE SEQUENCE [LARGE SCALE GENOMIC DNA]</scope>
    <source>
        <strain evidence="2">DG_54_3</strain>
    </source>
</reference>
<keyword evidence="1" id="KW-0472">Membrane</keyword>
<keyword evidence="1" id="KW-0812">Transmembrane</keyword>
<evidence type="ECO:0000256" key="1">
    <source>
        <dbReference type="SAM" id="Phobius"/>
    </source>
</evidence>
<comment type="caution">
    <text evidence="2">The sequence shown here is derived from an EMBL/GenBank/DDBJ whole genome shotgun (WGS) entry which is preliminary data.</text>
</comment>
<feature type="transmembrane region" description="Helical" evidence="1">
    <location>
        <begin position="6"/>
        <end position="24"/>
    </location>
</feature>
<evidence type="ECO:0000313" key="3">
    <source>
        <dbReference type="Proteomes" id="UP000051861"/>
    </source>
</evidence>
<accession>A0A0S7Y1C4</accession>
<sequence length="110" mass="13345">MVYVIIGFFIFILGLLGIFVPIYFQAKNLKREEIFEILKEEYIKFSPYQAEQEKRRKEISEIKERELVAGVENELESYRHRREEGGKDLTKFELKHERRLTELLSRYKNV</sequence>
<dbReference type="Proteomes" id="UP000051861">
    <property type="component" value="Unassembled WGS sequence"/>
</dbReference>
<organism evidence="2 3">
    <name type="scientific">candidate division WOR-1 bacterium DG_54_3</name>
    <dbReference type="NCBI Taxonomy" id="1703775"/>
    <lineage>
        <taxon>Bacteria</taxon>
        <taxon>Bacillati</taxon>
        <taxon>Saganbacteria</taxon>
    </lineage>
</organism>
<dbReference type="EMBL" id="LIZX01000050">
    <property type="protein sequence ID" value="KPJ68557.1"/>
    <property type="molecule type" value="Genomic_DNA"/>
</dbReference>